<evidence type="ECO:0000256" key="1">
    <source>
        <dbReference type="ARBA" id="ARBA00012513"/>
    </source>
</evidence>
<evidence type="ECO:0000256" key="3">
    <source>
        <dbReference type="ARBA" id="ARBA00022840"/>
    </source>
</evidence>
<dbReference type="Proteomes" id="UP000515146">
    <property type="component" value="Unplaced"/>
</dbReference>
<dbReference type="SMART" id="SM00220">
    <property type="entry name" value="S_TKc"/>
    <property type="match status" value="1"/>
</dbReference>
<dbReference type="KEGG" id="dpte:113795373"/>
<dbReference type="Gene3D" id="1.10.510.10">
    <property type="entry name" value="Transferase(Phosphotransferase) domain 1"/>
    <property type="match status" value="1"/>
</dbReference>
<dbReference type="InterPro" id="IPR017441">
    <property type="entry name" value="Protein_kinase_ATP_BS"/>
</dbReference>
<keyword evidence="5" id="KW-0723">Serine/threonine-protein kinase</keyword>
<organism evidence="7 8">
    <name type="scientific">Dermatophagoides pteronyssinus</name>
    <name type="common">European house dust mite</name>
    <dbReference type="NCBI Taxonomy" id="6956"/>
    <lineage>
        <taxon>Eukaryota</taxon>
        <taxon>Metazoa</taxon>
        <taxon>Ecdysozoa</taxon>
        <taxon>Arthropoda</taxon>
        <taxon>Chelicerata</taxon>
        <taxon>Arachnida</taxon>
        <taxon>Acari</taxon>
        <taxon>Acariformes</taxon>
        <taxon>Sarcoptiformes</taxon>
        <taxon>Astigmata</taxon>
        <taxon>Psoroptidia</taxon>
        <taxon>Analgoidea</taxon>
        <taxon>Pyroglyphidae</taxon>
        <taxon>Dermatophagoidinae</taxon>
        <taxon>Dermatophagoides</taxon>
    </lineage>
</organism>
<evidence type="ECO:0000313" key="8">
    <source>
        <dbReference type="RefSeq" id="XP_027201368.1"/>
    </source>
</evidence>
<dbReference type="AlphaFoldDB" id="A0A6P6Y7G7"/>
<dbReference type="InterPro" id="IPR000719">
    <property type="entry name" value="Prot_kinase_dom"/>
</dbReference>
<proteinExistence type="inferred from homology"/>
<keyword evidence="7" id="KW-1185">Reference proteome</keyword>
<dbReference type="InterPro" id="IPR008271">
    <property type="entry name" value="Ser/Thr_kinase_AS"/>
</dbReference>
<comment type="similarity">
    <text evidence="5">Belongs to the protein kinase superfamily.</text>
</comment>
<dbReference type="RefSeq" id="XP_027201368.1">
    <property type="nucleotide sequence ID" value="XM_027345567.1"/>
</dbReference>
<name>A0A6P6Y7G7_DERPT</name>
<gene>
    <name evidence="8" type="primary">LOC113795373</name>
</gene>
<evidence type="ECO:0000313" key="7">
    <source>
        <dbReference type="Proteomes" id="UP000515146"/>
    </source>
</evidence>
<keyword evidence="2 4" id="KW-0547">Nucleotide-binding</keyword>
<evidence type="ECO:0000256" key="4">
    <source>
        <dbReference type="PROSITE-ProRule" id="PRU10141"/>
    </source>
</evidence>
<feature type="binding site" evidence="4">
    <location>
        <position position="40"/>
    </location>
    <ligand>
        <name>ATP</name>
        <dbReference type="ChEBI" id="CHEBI:30616"/>
    </ligand>
</feature>
<protein>
    <recommendedName>
        <fullName evidence="1">non-specific serine/threonine protein kinase</fullName>
        <ecNumber evidence="1">2.7.11.1</ecNumber>
    </recommendedName>
</protein>
<dbReference type="PROSITE" id="PS00108">
    <property type="entry name" value="PROTEIN_KINASE_ST"/>
    <property type="match status" value="1"/>
</dbReference>
<dbReference type="PROSITE" id="PS50011">
    <property type="entry name" value="PROTEIN_KINASE_DOM"/>
    <property type="match status" value="1"/>
</dbReference>
<dbReference type="InterPro" id="IPR050235">
    <property type="entry name" value="CK1_Ser-Thr_kinase"/>
</dbReference>
<evidence type="ECO:0000259" key="6">
    <source>
        <dbReference type="PROSITE" id="PS50011"/>
    </source>
</evidence>
<accession>A0A6P6Y7G7</accession>
<dbReference type="EC" id="2.7.11.1" evidence="1"/>
<dbReference type="GO" id="GO:0005524">
    <property type="term" value="F:ATP binding"/>
    <property type="evidence" value="ECO:0007669"/>
    <property type="project" value="UniProtKB-UniRule"/>
</dbReference>
<feature type="domain" description="Protein kinase" evidence="6">
    <location>
        <begin position="11"/>
        <end position="310"/>
    </location>
</feature>
<reference evidence="8" key="1">
    <citation type="submission" date="2025-08" db="UniProtKB">
        <authorList>
            <consortium name="RefSeq"/>
        </authorList>
    </citation>
    <scope>IDENTIFICATION</scope>
    <source>
        <strain evidence="8">Airmid</strain>
    </source>
</reference>
<evidence type="ECO:0000256" key="5">
    <source>
        <dbReference type="RuleBase" id="RU000304"/>
    </source>
</evidence>
<dbReference type="OrthoDB" id="5979581at2759"/>
<dbReference type="PROSITE" id="PS00107">
    <property type="entry name" value="PROTEIN_KINASE_ATP"/>
    <property type="match status" value="1"/>
</dbReference>
<keyword evidence="5" id="KW-0418">Kinase</keyword>
<keyword evidence="3 4" id="KW-0067">ATP-binding</keyword>
<dbReference type="PANTHER" id="PTHR11909">
    <property type="entry name" value="CASEIN KINASE-RELATED"/>
    <property type="match status" value="1"/>
</dbReference>
<dbReference type="GO" id="GO:0004674">
    <property type="term" value="F:protein serine/threonine kinase activity"/>
    <property type="evidence" value="ECO:0007669"/>
    <property type="project" value="UniProtKB-KW"/>
</dbReference>
<dbReference type="InParanoid" id="A0A6P6Y7G7"/>
<dbReference type="InterPro" id="IPR011009">
    <property type="entry name" value="Kinase-like_dom_sf"/>
</dbReference>
<sequence length="310" mass="36120">MLARGDFCGSWVVKRRLGSGSFGVVYEVANVYTQVEAAAKLEKAYRFNSTLFYESALLKKLGFCRGIPKFFEIFTTVCKGEVYHVLVLELLSENLDAVFRSYGYNFTSHEVVFFVRQIVLLLKLVHGENYIHRDVKPQNFVLGVGANRNRVYIIDFGLSQLYRSEGRHIQFSYQNRVVGTIKFASINSLLGFQQSRRDDLESCSWMLKYFCSRSQFYRKAFPVRQERLSVKALVRLKLKVIEELFQKEHRTTVDRFILYTTFLGFTENPDYSYLLSVLQVLFERNGVVGLCCVEKLRRFHRTNLRCGKPT</sequence>
<keyword evidence="5" id="KW-0808">Transferase</keyword>
<dbReference type="SUPFAM" id="SSF56112">
    <property type="entry name" value="Protein kinase-like (PK-like)"/>
    <property type="match status" value="1"/>
</dbReference>
<dbReference type="Pfam" id="PF00069">
    <property type="entry name" value="Pkinase"/>
    <property type="match status" value="1"/>
</dbReference>
<evidence type="ECO:0000256" key="2">
    <source>
        <dbReference type="ARBA" id="ARBA00022741"/>
    </source>
</evidence>